<gene>
    <name evidence="2" type="ORF">GEV33_010536</name>
</gene>
<organism evidence="2 3">
    <name type="scientific">Tenebrio molitor</name>
    <name type="common">Yellow mealworm beetle</name>
    <dbReference type="NCBI Taxonomy" id="7067"/>
    <lineage>
        <taxon>Eukaryota</taxon>
        <taxon>Metazoa</taxon>
        <taxon>Ecdysozoa</taxon>
        <taxon>Arthropoda</taxon>
        <taxon>Hexapoda</taxon>
        <taxon>Insecta</taxon>
        <taxon>Pterygota</taxon>
        <taxon>Neoptera</taxon>
        <taxon>Endopterygota</taxon>
        <taxon>Coleoptera</taxon>
        <taxon>Polyphaga</taxon>
        <taxon>Cucujiformia</taxon>
        <taxon>Tenebrionidae</taxon>
        <taxon>Tenebrio</taxon>
    </lineage>
</organism>
<dbReference type="AlphaFoldDB" id="A0A8J6L8U8"/>
<evidence type="ECO:0000256" key="1">
    <source>
        <dbReference type="SAM" id="MobiDB-lite"/>
    </source>
</evidence>
<accession>A0A8J6L8U8</accession>
<protein>
    <submittedName>
        <fullName evidence="2">Uncharacterized protein</fullName>
    </submittedName>
</protein>
<keyword evidence="3" id="KW-1185">Reference proteome</keyword>
<proteinExistence type="predicted"/>
<evidence type="ECO:0000313" key="3">
    <source>
        <dbReference type="Proteomes" id="UP000719412"/>
    </source>
</evidence>
<reference evidence="2" key="2">
    <citation type="submission" date="2021-08" db="EMBL/GenBank/DDBJ databases">
        <authorList>
            <person name="Eriksson T."/>
        </authorList>
    </citation>
    <scope>NUCLEOTIDE SEQUENCE</scope>
    <source>
        <strain evidence="2">Stoneville</strain>
        <tissue evidence="2">Whole head</tissue>
    </source>
</reference>
<comment type="caution">
    <text evidence="2">The sequence shown here is derived from an EMBL/GenBank/DDBJ whole genome shotgun (WGS) entry which is preliminary data.</text>
</comment>
<dbReference type="Proteomes" id="UP000719412">
    <property type="component" value="Unassembled WGS sequence"/>
</dbReference>
<reference evidence="2" key="1">
    <citation type="journal article" date="2020" name="J Insects Food Feed">
        <title>The yellow mealworm (Tenebrio molitor) genome: a resource for the emerging insects as food and feed industry.</title>
        <authorList>
            <person name="Eriksson T."/>
            <person name="Andere A."/>
            <person name="Kelstrup H."/>
            <person name="Emery V."/>
            <person name="Picard C."/>
        </authorList>
    </citation>
    <scope>NUCLEOTIDE SEQUENCE</scope>
    <source>
        <strain evidence="2">Stoneville</strain>
        <tissue evidence="2">Whole head</tissue>
    </source>
</reference>
<name>A0A8J6L8U8_TENMO</name>
<feature type="region of interest" description="Disordered" evidence="1">
    <location>
        <begin position="51"/>
        <end position="99"/>
    </location>
</feature>
<dbReference type="EMBL" id="JABDTM020026196">
    <property type="protein sequence ID" value="KAH0812255.1"/>
    <property type="molecule type" value="Genomic_DNA"/>
</dbReference>
<sequence length="154" mass="18126">MGRKKVRKKEKYQDLMCQLRAFRPGHEVSNIPEILNDSENEDEQRSEINEFLSWQMPDDPDDDDVDPEEQEENFQEEFINSDEFSSSIPIDPDQPGPSMFTKEIEKIKTVNSCSIVDYGYWEHHVKKSALLFFLCGGVERSKMYKNNINHSRLF</sequence>
<feature type="compositionally biased region" description="Acidic residues" evidence="1">
    <location>
        <begin position="58"/>
        <end position="75"/>
    </location>
</feature>
<evidence type="ECO:0000313" key="2">
    <source>
        <dbReference type="EMBL" id="KAH0812255.1"/>
    </source>
</evidence>